<keyword evidence="3" id="KW-1185">Reference proteome</keyword>
<sequence length="99" mass="10517">MGQTGLGRSDDLAVLLRDQQAVPLVGMGGRQAEDDRFRRGHQERECRAAHPYPVLGVGGPEVAHDDSHAPDRIRSHGPAAREFPATGDAAPCLLACLPA</sequence>
<name>A0ABY9IF53_9ACTN</name>
<dbReference type="RefSeq" id="WP_306092728.1">
    <property type="nucleotide sequence ID" value="NZ_CP120992.1"/>
</dbReference>
<evidence type="ECO:0000256" key="1">
    <source>
        <dbReference type="SAM" id="MobiDB-lite"/>
    </source>
</evidence>
<feature type="compositionally biased region" description="Basic and acidic residues" evidence="1">
    <location>
        <begin position="62"/>
        <end position="74"/>
    </location>
</feature>
<organism evidence="2 3">
    <name type="scientific">Streptomyces laculatispora</name>
    <dbReference type="NCBI Taxonomy" id="887464"/>
    <lineage>
        <taxon>Bacteria</taxon>
        <taxon>Bacillati</taxon>
        <taxon>Actinomycetota</taxon>
        <taxon>Actinomycetes</taxon>
        <taxon>Kitasatosporales</taxon>
        <taxon>Streptomycetaceae</taxon>
        <taxon>Streptomyces</taxon>
    </lineage>
</organism>
<gene>
    <name evidence="2" type="ORF">P8A22_31070</name>
</gene>
<dbReference type="Proteomes" id="UP001229952">
    <property type="component" value="Chromosome"/>
</dbReference>
<evidence type="ECO:0000313" key="2">
    <source>
        <dbReference type="EMBL" id="WLQ45587.1"/>
    </source>
</evidence>
<proteinExistence type="predicted"/>
<dbReference type="EMBL" id="CP120992">
    <property type="protein sequence ID" value="WLQ45587.1"/>
    <property type="molecule type" value="Genomic_DNA"/>
</dbReference>
<evidence type="ECO:0000313" key="3">
    <source>
        <dbReference type="Proteomes" id="UP001229952"/>
    </source>
</evidence>
<protein>
    <submittedName>
        <fullName evidence="2">Uncharacterized protein</fullName>
    </submittedName>
</protein>
<reference evidence="2 3" key="1">
    <citation type="submission" date="2023-03" db="EMBL/GenBank/DDBJ databases">
        <title>Isolation and description of six Streptomyces strains from soil environments, able to metabolize different microbial glucans.</title>
        <authorList>
            <person name="Widen T."/>
            <person name="Larsbrink J."/>
        </authorList>
    </citation>
    <scope>NUCLEOTIDE SEQUENCE [LARGE SCALE GENOMIC DNA]</scope>
    <source>
        <strain evidence="2 3">Mut2</strain>
    </source>
</reference>
<accession>A0ABY9IF53</accession>
<feature type="region of interest" description="Disordered" evidence="1">
    <location>
        <begin position="52"/>
        <end position="77"/>
    </location>
</feature>